<gene>
    <name evidence="4" type="ORF">GSPATT00018946001</name>
</gene>
<dbReference type="Pfam" id="PF24681">
    <property type="entry name" value="Kelch_KLHDC2_KLHL20_DRC7"/>
    <property type="match status" value="1"/>
</dbReference>
<name>A0DNY3_PARTE</name>
<dbReference type="PANTHER" id="PTHR46647:SF1">
    <property type="entry name" value="RAB9 EFFECTOR PROTEIN WITH KELCH MOTIFS"/>
    <property type="match status" value="1"/>
</dbReference>
<dbReference type="InterPro" id="IPR015915">
    <property type="entry name" value="Kelch-typ_b-propeller"/>
</dbReference>
<dbReference type="EMBL" id="CT868518">
    <property type="protein sequence ID" value="CAK84750.1"/>
    <property type="molecule type" value="Genomic_DNA"/>
</dbReference>
<keyword evidence="1" id="KW-0880">Kelch repeat</keyword>
<organism evidence="4 5">
    <name type="scientific">Paramecium tetraurelia</name>
    <dbReference type="NCBI Taxonomy" id="5888"/>
    <lineage>
        <taxon>Eukaryota</taxon>
        <taxon>Sar</taxon>
        <taxon>Alveolata</taxon>
        <taxon>Ciliophora</taxon>
        <taxon>Intramacronucleata</taxon>
        <taxon>Oligohymenophorea</taxon>
        <taxon>Peniculida</taxon>
        <taxon>Parameciidae</taxon>
        <taxon>Paramecium</taxon>
    </lineage>
</organism>
<dbReference type="PANTHER" id="PTHR46647">
    <property type="entry name" value="RAB9 EFFECTOR PROTEIN WITH KELCH MOTIFS"/>
    <property type="match status" value="1"/>
</dbReference>
<dbReference type="Proteomes" id="UP000000600">
    <property type="component" value="Unassembled WGS sequence"/>
</dbReference>
<dbReference type="OrthoDB" id="296906at2759"/>
<evidence type="ECO:0000256" key="3">
    <source>
        <dbReference type="SAM" id="MobiDB-lite"/>
    </source>
</evidence>
<sequence length="384" mass="43959">MQELKLIGKECPIARGGCNFLQYDKGKYLVIGGVNRSENGLQEFNDFWTLHLPLKDGNLAGIWKELTLENQQLYTSRSSQAACISDDKMIYIFGGQKFLESQSTDEFYRIDTAQKVLTIVKSKNKPKARNSHTLTYFNERLFLFGGANENGPLNDLHIYDIKSEVWQQIKDVSELIMAREMHTAHILQMNLKPLKKSEDNKAQKLIGIFNELQGEQKEQIQQIAVKEQIIEQANNEIQQQQQKEQEQQQQQDQQQQQQQQQIKDNQQDYLIILGGRNKNDLLQDIQVINLSTFEVDQIENLPTPLCAHTSVKVKQDIWIFGGCDGASLNSNIYQLQDQTIKKVGTIQTAIMASSALYSEELNKIIIFGGCTLDRDLNQTFVVQI</sequence>
<evidence type="ECO:0000313" key="4">
    <source>
        <dbReference type="EMBL" id="CAK84750.1"/>
    </source>
</evidence>
<keyword evidence="2" id="KW-0677">Repeat</keyword>
<dbReference type="OMA" id="QTAIMAS"/>
<feature type="region of interest" description="Disordered" evidence="3">
    <location>
        <begin position="241"/>
        <end position="260"/>
    </location>
</feature>
<dbReference type="AlphaFoldDB" id="A0DNY3"/>
<accession>A0DNY3</accession>
<reference evidence="4 5" key="1">
    <citation type="journal article" date="2006" name="Nature">
        <title>Global trends of whole-genome duplications revealed by the ciliate Paramecium tetraurelia.</title>
        <authorList>
            <consortium name="Genoscope"/>
            <person name="Aury J.-M."/>
            <person name="Jaillon O."/>
            <person name="Duret L."/>
            <person name="Noel B."/>
            <person name="Jubin C."/>
            <person name="Porcel B.M."/>
            <person name="Segurens B."/>
            <person name="Daubin V."/>
            <person name="Anthouard V."/>
            <person name="Aiach N."/>
            <person name="Arnaiz O."/>
            <person name="Billaut A."/>
            <person name="Beisson J."/>
            <person name="Blanc I."/>
            <person name="Bouhouche K."/>
            <person name="Camara F."/>
            <person name="Duharcourt S."/>
            <person name="Guigo R."/>
            <person name="Gogendeau D."/>
            <person name="Katinka M."/>
            <person name="Keller A.-M."/>
            <person name="Kissmehl R."/>
            <person name="Klotz C."/>
            <person name="Koll F."/>
            <person name="Le Moue A."/>
            <person name="Lepere C."/>
            <person name="Malinsky S."/>
            <person name="Nowacki M."/>
            <person name="Nowak J.K."/>
            <person name="Plattner H."/>
            <person name="Poulain J."/>
            <person name="Ruiz F."/>
            <person name="Serrano V."/>
            <person name="Zagulski M."/>
            <person name="Dessen P."/>
            <person name="Betermier M."/>
            <person name="Weissenbach J."/>
            <person name="Scarpelli C."/>
            <person name="Schachter V."/>
            <person name="Sperling L."/>
            <person name="Meyer E."/>
            <person name="Cohen J."/>
            <person name="Wincker P."/>
        </authorList>
    </citation>
    <scope>NUCLEOTIDE SEQUENCE [LARGE SCALE GENOMIC DNA]</scope>
    <source>
        <strain evidence="4 5">Stock d4-2</strain>
    </source>
</reference>
<keyword evidence="5" id="KW-1185">Reference proteome</keyword>
<dbReference type="STRING" id="5888.A0DNY3"/>
<evidence type="ECO:0000256" key="1">
    <source>
        <dbReference type="ARBA" id="ARBA00022441"/>
    </source>
</evidence>
<dbReference type="KEGG" id="ptm:GSPATT00018946001"/>
<protein>
    <recommendedName>
        <fullName evidence="6">Kelch motif family protein</fullName>
    </recommendedName>
</protein>
<dbReference type="InterPro" id="IPR052124">
    <property type="entry name" value="Rab9_kelch_effector"/>
</dbReference>
<dbReference type="SUPFAM" id="SSF117281">
    <property type="entry name" value="Kelch motif"/>
    <property type="match status" value="2"/>
</dbReference>
<dbReference type="InParanoid" id="A0DNY3"/>
<dbReference type="Gene3D" id="2.120.10.80">
    <property type="entry name" value="Kelch-type beta propeller"/>
    <property type="match status" value="2"/>
</dbReference>
<dbReference type="eggNOG" id="KOG0379">
    <property type="taxonomic scope" value="Eukaryota"/>
</dbReference>
<evidence type="ECO:0008006" key="6">
    <source>
        <dbReference type="Google" id="ProtNLM"/>
    </source>
</evidence>
<evidence type="ECO:0000313" key="5">
    <source>
        <dbReference type="Proteomes" id="UP000000600"/>
    </source>
</evidence>
<dbReference type="GeneID" id="5037932"/>
<proteinExistence type="predicted"/>
<dbReference type="HOGENOM" id="CLU_720527_0_0_1"/>
<dbReference type="RefSeq" id="XP_001452147.1">
    <property type="nucleotide sequence ID" value="XM_001452110.1"/>
</dbReference>
<evidence type="ECO:0000256" key="2">
    <source>
        <dbReference type="ARBA" id="ARBA00022737"/>
    </source>
</evidence>